<feature type="transmembrane region" description="Helical" evidence="6">
    <location>
        <begin position="101"/>
        <end position="130"/>
    </location>
</feature>
<sequence>MVPDSFHSVEQSPVGIFQMFIAIQKGMMDAADIIFFVFFAYGLVYMLVKTGAFNGAVGALLRKIEGKEKFMIPVFMLFFGICGATFGMYEETYGFVPVFMGIAVALGYDALVGAVIVFVGVATGFASAITNPFTIGVAQGIAELPMFSGIGLRIVIWIAFMSLVIWYVMRYAAKVKANPACSLVGDVKFPMIASMKREELLETPFTSRHKLSIFLFALTIFLVVFGTIKYGWYIEELSGLFILMMVVIGLASGLNFSQIAEAFVEACSNVVFGALVIGISRTVLIVMQDGCIIDTVVYYLASSVANLSAGIAAAGMVVVQNLINFFIPSGSGQAATSMPIMTPLADLIGLKRQIAVLAFQFGDGFSNLFWPTAVATECGIAGIPIDRWYKFMGPLFVLMLILEFIFIGVAVAIGYGPF</sequence>
<feature type="transmembrane region" description="Helical" evidence="6">
    <location>
        <begin position="296"/>
        <end position="319"/>
    </location>
</feature>
<evidence type="ECO:0000313" key="8">
    <source>
        <dbReference type="Proteomes" id="UP000662904"/>
    </source>
</evidence>
<feature type="transmembrane region" description="Helical" evidence="6">
    <location>
        <begin position="211"/>
        <end position="232"/>
    </location>
</feature>
<keyword evidence="3 6" id="KW-0812">Transmembrane</keyword>
<dbReference type="InterPro" id="IPR051679">
    <property type="entry name" value="DASS-Related_Transporters"/>
</dbReference>
<evidence type="ECO:0000256" key="3">
    <source>
        <dbReference type="ARBA" id="ARBA00022692"/>
    </source>
</evidence>
<dbReference type="Proteomes" id="UP000662904">
    <property type="component" value="Chromosome"/>
</dbReference>
<feature type="transmembrane region" description="Helical" evidence="6">
    <location>
        <begin position="150"/>
        <end position="169"/>
    </location>
</feature>
<keyword evidence="8" id="KW-1185">Reference proteome</keyword>
<dbReference type="Pfam" id="PF03606">
    <property type="entry name" value="DcuC"/>
    <property type="match status" value="1"/>
</dbReference>
<keyword evidence="2" id="KW-1003">Cell membrane</keyword>
<gene>
    <name evidence="7" type="ORF">H0A61_01158</name>
</gene>
<accession>A0A8A0RKQ4</accession>
<feature type="transmembrane region" description="Helical" evidence="6">
    <location>
        <begin position="395"/>
        <end position="415"/>
    </location>
</feature>
<dbReference type="InterPro" id="IPR018385">
    <property type="entry name" value="C4_dicarb_anaerob_car-like"/>
</dbReference>
<keyword evidence="5 6" id="KW-0472">Membrane</keyword>
<name>A0A8A0RKQ4_9FIRM</name>
<keyword evidence="4 6" id="KW-1133">Transmembrane helix</keyword>
<dbReference type="KEGG" id="kme:H0A61_01158"/>
<evidence type="ECO:0000256" key="5">
    <source>
        <dbReference type="ARBA" id="ARBA00023136"/>
    </source>
</evidence>
<feature type="transmembrane region" description="Helical" evidence="6">
    <location>
        <begin position="238"/>
        <end position="256"/>
    </location>
</feature>
<proteinExistence type="predicted"/>
<reference evidence="7" key="1">
    <citation type="submission" date="2020-07" db="EMBL/GenBank/DDBJ databases">
        <title>Koleobacter methoxysyntrophicus gen. nov., sp. nov., a novel anaerobic bacterium isolated from deep subsurface oil field and proposal of Koleobacterales ord. nov. in the phylum Firmicutes.</title>
        <authorList>
            <person name="Sakamoto S."/>
            <person name="Tamaki H."/>
        </authorList>
    </citation>
    <scope>NUCLEOTIDE SEQUENCE</scope>
    <source>
        <strain evidence="7">NRmbB1</strain>
    </source>
</reference>
<dbReference type="GO" id="GO:0005886">
    <property type="term" value="C:plasma membrane"/>
    <property type="evidence" value="ECO:0007669"/>
    <property type="project" value="UniProtKB-SubCell"/>
</dbReference>
<dbReference type="PANTHER" id="PTHR43652">
    <property type="entry name" value="BASIC AMINO ACID ANTIPORTER YFCC-RELATED"/>
    <property type="match status" value="1"/>
</dbReference>
<evidence type="ECO:0000256" key="4">
    <source>
        <dbReference type="ARBA" id="ARBA00022989"/>
    </source>
</evidence>
<feature type="transmembrane region" description="Helical" evidence="6">
    <location>
        <begin position="263"/>
        <end position="284"/>
    </location>
</feature>
<evidence type="ECO:0000256" key="1">
    <source>
        <dbReference type="ARBA" id="ARBA00004651"/>
    </source>
</evidence>
<feature type="transmembrane region" description="Helical" evidence="6">
    <location>
        <begin position="30"/>
        <end position="48"/>
    </location>
</feature>
<dbReference type="PANTHER" id="PTHR43652:SF2">
    <property type="entry name" value="BASIC AMINO ACID ANTIPORTER YFCC-RELATED"/>
    <property type="match status" value="1"/>
</dbReference>
<dbReference type="AlphaFoldDB" id="A0A8A0RKQ4"/>
<comment type="subcellular location">
    <subcellularLocation>
        <location evidence="1">Cell membrane</location>
        <topology evidence="1">Multi-pass membrane protein</topology>
    </subcellularLocation>
</comment>
<evidence type="ECO:0008006" key="9">
    <source>
        <dbReference type="Google" id="ProtNLM"/>
    </source>
</evidence>
<evidence type="ECO:0000256" key="6">
    <source>
        <dbReference type="SAM" id="Phobius"/>
    </source>
</evidence>
<protein>
    <recommendedName>
        <fullName evidence="9">C4-dicarboxylate anaerobic carrier</fullName>
    </recommendedName>
</protein>
<evidence type="ECO:0000256" key="2">
    <source>
        <dbReference type="ARBA" id="ARBA00022475"/>
    </source>
</evidence>
<organism evidence="7 8">
    <name type="scientific">Koleobacter methoxysyntrophicus</name>
    <dbReference type="NCBI Taxonomy" id="2751313"/>
    <lineage>
        <taxon>Bacteria</taxon>
        <taxon>Bacillati</taxon>
        <taxon>Bacillota</taxon>
        <taxon>Clostridia</taxon>
        <taxon>Koleobacterales</taxon>
        <taxon>Koleobacteraceae</taxon>
        <taxon>Koleobacter</taxon>
    </lineage>
</organism>
<feature type="transmembrane region" description="Helical" evidence="6">
    <location>
        <begin position="70"/>
        <end position="89"/>
    </location>
</feature>
<evidence type="ECO:0000313" key="7">
    <source>
        <dbReference type="EMBL" id="QSQ08813.1"/>
    </source>
</evidence>
<dbReference type="EMBL" id="CP059066">
    <property type="protein sequence ID" value="QSQ08813.1"/>
    <property type="molecule type" value="Genomic_DNA"/>
</dbReference>